<proteinExistence type="predicted"/>
<keyword evidence="2" id="KW-0472">Membrane</keyword>
<organism evidence="3 4">
    <name type="scientific">Steinernema carpocapsae</name>
    <name type="common">Entomopathogenic nematode</name>
    <dbReference type="NCBI Taxonomy" id="34508"/>
    <lineage>
        <taxon>Eukaryota</taxon>
        <taxon>Metazoa</taxon>
        <taxon>Ecdysozoa</taxon>
        <taxon>Nematoda</taxon>
        <taxon>Chromadorea</taxon>
        <taxon>Rhabditida</taxon>
        <taxon>Tylenchina</taxon>
        <taxon>Panagrolaimomorpha</taxon>
        <taxon>Strongyloidoidea</taxon>
        <taxon>Steinernematidae</taxon>
        <taxon>Steinernema</taxon>
    </lineage>
</organism>
<evidence type="ECO:0000313" key="3">
    <source>
        <dbReference type="EMBL" id="TKR94002.1"/>
    </source>
</evidence>
<evidence type="ECO:0000256" key="1">
    <source>
        <dbReference type="SAM" id="MobiDB-lite"/>
    </source>
</evidence>
<dbReference type="EMBL" id="AZBU02000002">
    <property type="protein sequence ID" value="TKR94002.1"/>
    <property type="molecule type" value="Genomic_DNA"/>
</dbReference>
<protein>
    <submittedName>
        <fullName evidence="3">Uncharacterized protein</fullName>
    </submittedName>
</protein>
<comment type="caution">
    <text evidence="3">The sequence shown here is derived from an EMBL/GenBank/DDBJ whole genome shotgun (WGS) entry which is preliminary data.</text>
</comment>
<name>A0A4U5PCB6_STECR</name>
<gene>
    <name evidence="3" type="ORF">L596_008354</name>
</gene>
<accession>A0A4U5PCB6</accession>
<feature type="transmembrane region" description="Helical" evidence="2">
    <location>
        <begin position="7"/>
        <end position="25"/>
    </location>
</feature>
<keyword evidence="2" id="KW-1133">Transmembrane helix</keyword>
<reference evidence="3 4" key="1">
    <citation type="journal article" date="2015" name="Genome Biol.">
        <title>Comparative genomics of Steinernema reveals deeply conserved gene regulatory networks.</title>
        <authorList>
            <person name="Dillman A.R."/>
            <person name="Macchietto M."/>
            <person name="Porter C.F."/>
            <person name="Rogers A."/>
            <person name="Williams B."/>
            <person name="Antoshechkin I."/>
            <person name="Lee M.M."/>
            <person name="Goodwin Z."/>
            <person name="Lu X."/>
            <person name="Lewis E.E."/>
            <person name="Goodrich-Blair H."/>
            <person name="Stock S.P."/>
            <person name="Adams B.J."/>
            <person name="Sternberg P.W."/>
            <person name="Mortazavi A."/>
        </authorList>
    </citation>
    <scope>NUCLEOTIDE SEQUENCE [LARGE SCALE GENOMIC DNA]</scope>
    <source>
        <strain evidence="3 4">ALL</strain>
    </source>
</reference>
<dbReference type="AlphaFoldDB" id="A0A4U5PCB6"/>
<dbReference type="Proteomes" id="UP000298663">
    <property type="component" value="Unassembled WGS sequence"/>
</dbReference>
<evidence type="ECO:0000313" key="4">
    <source>
        <dbReference type="Proteomes" id="UP000298663"/>
    </source>
</evidence>
<keyword evidence="4" id="KW-1185">Reference proteome</keyword>
<feature type="transmembrane region" description="Helical" evidence="2">
    <location>
        <begin position="45"/>
        <end position="64"/>
    </location>
</feature>
<sequence length="167" mass="19058">MTWFQRNRTNVFILILFALVFYLWISRQPSTTYEYTIAERPLANSVSRGMFPLILPLFSLVSVFKWCSKIGNDAHASDPRCAPSGALRRRNTGDSQNSGVEITMEEEREGVEAAARSRDQRPSSQRRDFVVLARNYPGSRRPSGAIMQQGPLHDEICRLLVRDLPQQ</sequence>
<feature type="region of interest" description="Disordered" evidence="1">
    <location>
        <begin position="74"/>
        <end position="128"/>
    </location>
</feature>
<reference evidence="3 4" key="2">
    <citation type="journal article" date="2019" name="G3 (Bethesda)">
        <title>Hybrid Assembly of the Genome of the Entomopathogenic Nematode Steinernema carpocapsae Identifies the X-Chromosome.</title>
        <authorList>
            <person name="Serra L."/>
            <person name="Macchietto M."/>
            <person name="Macias-Munoz A."/>
            <person name="McGill C.J."/>
            <person name="Rodriguez I.M."/>
            <person name="Rodriguez B."/>
            <person name="Murad R."/>
            <person name="Mortazavi A."/>
        </authorList>
    </citation>
    <scope>NUCLEOTIDE SEQUENCE [LARGE SCALE GENOMIC DNA]</scope>
    <source>
        <strain evidence="3 4">ALL</strain>
    </source>
</reference>
<keyword evidence="2" id="KW-0812">Transmembrane</keyword>
<evidence type="ECO:0000256" key="2">
    <source>
        <dbReference type="SAM" id="Phobius"/>
    </source>
</evidence>
<feature type="compositionally biased region" description="Basic and acidic residues" evidence="1">
    <location>
        <begin position="115"/>
        <end position="128"/>
    </location>
</feature>